<feature type="compositionally biased region" description="Polar residues" evidence="2">
    <location>
        <begin position="98"/>
        <end position="115"/>
    </location>
</feature>
<accession>A0A9J7N441</accession>
<evidence type="ECO:0000313" key="5">
    <source>
        <dbReference type="RefSeq" id="XP_035688741.1"/>
    </source>
</evidence>
<dbReference type="CDD" id="cd00037">
    <property type="entry name" value="CLECT"/>
    <property type="match status" value="1"/>
</dbReference>
<organism evidence="4 5">
    <name type="scientific">Branchiostoma floridae</name>
    <name type="common">Florida lancelet</name>
    <name type="synonym">Amphioxus</name>
    <dbReference type="NCBI Taxonomy" id="7739"/>
    <lineage>
        <taxon>Eukaryota</taxon>
        <taxon>Metazoa</taxon>
        <taxon>Chordata</taxon>
        <taxon>Cephalochordata</taxon>
        <taxon>Leptocardii</taxon>
        <taxon>Amphioxiformes</taxon>
        <taxon>Branchiostomatidae</taxon>
        <taxon>Branchiostoma</taxon>
    </lineage>
</organism>
<feature type="domain" description="C-type lectin" evidence="3">
    <location>
        <begin position="140"/>
        <end position="265"/>
    </location>
</feature>
<dbReference type="InterPro" id="IPR016187">
    <property type="entry name" value="CTDL_fold"/>
</dbReference>
<dbReference type="RefSeq" id="XP_035688741.1">
    <property type="nucleotide sequence ID" value="XM_035832848.1"/>
</dbReference>
<dbReference type="InterPro" id="IPR001304">
    <property type="entry name" value="C-type_lectin-like"/>
</dbReference>
<proteinExistence type="predicted"/>
<dbReference type="Gene3D" id="3.10.100.10">
    <property type="entry name" value="Mannose-Binding Protein A, subunit A"/>
    <property type="match status" value="1"/>
</dbReference>
<dbReference type="Proteomes" id="UP000001554">
    <property type="component" value="Chromosome 10"/>
</dbReference>
<evidence type="ECO:0000313" key="4">
    <source>
        <dbReference type="Proteomes" id="UP000001554"/>
    </source>
</evidence>
<dbReference type="PROSITE" id="PS00615">
    <property type="entry name" value="C_TYPE_LECTIN_1"/>
    <property type="match status" value="1"/>
</dbReference>
<dbReference type="PANTHER" id="PTHR22801:SF63">
    <property type="entry name" value="C-TYPE LECTIN DOMAIN-CONTAINING PROTEIN"/>
    <property type="match status" value="1"/>
</dbReference>
<dbReference type="GeneID" id="118424303"/>
<dbReference type="KEGG" id="bfo:118424303"/>
<dbReference type="SUPFAM" id="SSF56436">
    <property type="entry name" value="C-type lectin-like"/>
    <property type="match status" value="1"/>
</dbReference>
<dbReference type="InterPro" id="IPR016186">
    <property type="entry name" value="C-type_lectin-like/link_sf"/>
</dbReference>
<evidence type="ECO:0000256" key="1">
    <source>
        <dbReference type="ARBA" id="ARBA00023157"/>
    </source>
</evidence>
<feature type="region of interest" description="Disordered" evidence="2">
    <location>
        <begin position="38"/>
        <end position="131"/>
    </location>
</feature>
<dbReference type="AlphaFoldDB" id="A0A9J7N441"/>
<reference evidence="4" key="1">
    <citation type="journal article" date="2020" name="Nat. Ecol. Evol.">
        <title>Deeply conserved synteny resolves early events in vertebrate evolution.</title>
        <authorList>
            <person name="Simakov O."/>
            <person name="Marletaz F."/>
            <person name="Yue J.X."/>
            <person name="O'Connell B."/>
            <person name="Jenkins J."/>
            <person name="Brandt A."/>
            <person name="Calef R."/>
            <person name="Tung C.H."/>
            <person name="Huang T.K."/>
            <person name="Schmutz J."/>
            <person name="Satoh N."/>
            <person name="Yu J.K."/>
            <person name="Putnam N.H."/>
            <person name="Green R.E."/>
            <person name="Rokhsar D.S."/>
        </authorList>
    </citation>
    <scope>NUCLEOTIDE SEQUENCE [LARGE SCALE GENOMIC DNA]</scope>
    <source>
        <strain evidence="4">S238N-H82</strain>
    </source>
</reference>
<feature type="compositionally biased region" description="Polar residues" evidence="2">
    <location>
        <begin position="74"/>
        <end position="88"/>
    </location>
</feature>
<evidence type="ECO:0000256" key="2">
    <source>
        <dbReference type="SAM" id="MobiDB-lite"/>
    </source>
</evidence>
<evidence type="ECO:0000259" key="3">
    <source>
        <dbReference type="PROSITE" id="PS50041"/>
    </source>
</evidence>
<protein>
    <submittedName>
        <fullName evidence="5">Asialoglycoprotein receptor 1-like</fullName>
    </submittedName>
</protein>
<dbReference type="Pfam" id="PF00059">
    <property type="entry name" value="Lectin_C"/>
    <property type="match status" value="1"/>
</dbReference>
<keyword evidence="1" id="KW-1015">Disulfide bond</keyword>
<sequence>MVVLTFKDINKSVCSIGSLEKVISFLIHLLRFDPKDLPTIPSKDVESGEESVATDGYADDPEDNVYNYIDGEDINNSGQPSGDQGSDEQQADKEGDISSPNNVQIDVSGLRNNSPYVPGALRQSDNRTDSSSCPVGYRFILATCIRLGSEELPFAAAKLTCKREGATLAMPKTKELDVALRNLVLAEGHNYSHWIGLKKKRGLRINKKLWQWVDGFPLRNYKGWIPRGPDNNVRSQLCVSYYSHLTGYPMWNDTNCQRRYRFICQAPPT</sequence>
<reference evidence="5" key="2">
    <citation type="submission" date="2025-08" db="UniProtKB">
        <authorList>
            <consortium name="RefSeq"/>
        </authorList>
    </citation>
    <scope>IDENTIFICATION</scope>
    <source>
        <strain evidence="5">S238N-H82</strain>
        <tissue evidence="5">Testes</tissue>
    </source>
</reference>
<dbReference type="PANTHER" id="PTHR22801">
    <property type="entry name" value="LITHOSTATHINE"/>
    <property type="match status" value="1"/>
</dbReference>
<dbReference type="SMART" id="SM00034">
    <property type="entry name" value="CLECT"/>
    <property type="match status" value="1"/>
</dbReference>
<keyword evidence="4" id="KW-1185">Reference proteome</keyword>
<dbReference type="OrthoDB" id="7357196at2759"/>
<dbReference type="InterPro" id="IPR018378">
    <property type="entry name" value="C-type_lectin_CS"/>
</dbReference>
<gene>
    <name evidence="5" type="primary">LOC118424303</name>
</gene>
<dbReference type="InterPro" id="IPR050801">
    <property type="entry name" value="Ca-Dep_Lectins_ImmuneDev"/>
</dbReference>
<dbReference type="PROSITE" id="PS50041">
    <property type="entry name" value="C_TYPE_LECTIN_2"/>
    <property type="match status" value="1"/>
</dbReference>
<name>A0A9J7N441_BRAFL</name>